<dbReference type="Gene3D" id="3.40.830.10">
    <property type="entry name" value="LigB-like"/>
    <property type="match status" value="1"/>
</dbReference>
<dbReference type="NCBIfam" id="TIGR04336">
    <property type="entry name" value="AmmeMemoSam_B"/>
    <property type="match status" value="1"/>
</dbReference>
<name>A0A218NN96_9ARCH</name>
<proteinExistence type="inferred from homology"/>
<evidence type="ECO:0000256" key="1">
    <source>
        <dbReference type="ARBA" id="ARBA00006315"/>
    </source>
</evidence>
<dbReference type="KEGG" id="marh:Mia14_0647"/>
<keyword evidence="3" id="KW-0223">Dioxygenase</keyword>
<comment type="similarity">
    <text evidence="1 2">Belongs to the MEMO1 family.</text>
</comment>
<dbReference type="AlphaFoldDB" id="A0A218NN96"/>
<evidence type="ECO:0000313" key="4">
    <source>
        <dbReference type="Proteomes" id="UP000197679"/>
    </source>
</evidence>
<keyword evidence="3" id="KW-0560">Oxidoreductase</keyword>
<dbReference type="CDD" id="cd07361">
    <property type="entry name" value="MEMO_like"/>
    <property type="match status" value="1"/>
</dbReference>
<dbReference type="Pfam" id="PF01875">
    <property type="entry name" value="Memo"/>
    <property type="match status" value="1"/>
</dbReference>
<dbReference type="GO" id="GO:0051213">
    <property type="term" value="F:dioxygenase activity"/>
    <property type="evidence" value="ECO:0007669"/>
    <property type="project" value="UniProtKB-KW"/>
</dbReference>
<dbReference type="Proteomes" id="UP000197679">
    <property type="component" value="Chromosome"/>
</dbReference>
<dbReference type="HAMAP" id="MF_00055">
    <property type="entry name" value="MEMO1"/>
    <property type="match status" value="1"/>
</dbReference>
<dbReference type="EMBL" id="CP019964">
    <property type="protein sequence ID" value="ASI13950.1"/>
    <property type="molecule type" value="Genomic_DNA"/>
</dbReference>
<keyword evidence="4" id="KW-1185">Reference proteome</keyword>
<organism evidence="3 4">
    <name type="scientific">Candidatus Mancarchaeum acidiphilum</name>
    <dbReference type="NCBI Taxonomy" id="1920749"/>
    <lineage>
        <taxon>Archaea</taxon>
        <taxon>Candidatus Micrarchaeota</taxon>
        <taxon>Candidatus Mancarchaeum</taxon>
    </lineage>
</organism>
<dbReference type="GeneID" id="33314200"/>
<protein>
    <recommendedName>
        <fullName evidence="2">MEMO1 family protein Mia14_0647</fullName>
    </recommendedName>
</protein>
<gene>
    <name evidence="3" type="ORF">Mia14_0647</name>
</gene>
<evidence type="ECO:0000313" key="3">
    <source>
        <dbReference type="EMBL" id="ASI13950.1"/>
    </source>
</evidence>
<sequence length="274" mass="30688">MREPVFNGSFYPKYKDETEKFIDSALEKAKIKGDFSKAKCYVAPHAGYIYSGYTAAYTYKAIASNSRLKDVDTIVLIGPNHTGIGTPLSISFEDWRTPLGTAKNDLEFSKELVNYSGSIYHDESAHEDEHSLEVQLPFLQRLVGEKRYVFVCMGDQEVENSELLAKAVTSTAEKLGREIIVLASSDFDHYEKDSIARKKDMELAGYLKNMDYIGFNKAVKSLNDSICGFGPITAALLCSKHYGAKKGEMLDFSNSGNVTKDYDKVVDYMSWAFL</sequence>
<dbReference type="InterPro" id="IPR002737">
    <property type="entry name" value="MEMO1_fam"/>
</dbReference>
<dbReference type="PANTHER" id="PTHR11060">
    <property type="entry name" value="PROTEIN MEMO1"/>
    <property type="match status" value="1"/>
</dbReference>
<accession>A0A218NN96</accession>
<dbReference type="PANTHER" id="PTHR11060:SF0">
    <property type="entry name" value="PROTEIN MEMO1"/>
    <property type="match status" value="1"/>
</dbReference>
<evidence type="ECO:0000256" key="2">
    <source>
        <dbReference type="HAMAP-Rule" id="MF_00055"/>
    </source>
</evidence>
<reference evidence="3 4" key="1">
    <citation type="journal article" date="2017" name="Nat. Commun.">
        <title>'ARMAN' archaea depend on association with euryarchaeal host in culture and in situ.</title>
        <authorList>
            <person name="Golyshina O."/>
            <person name="Toshchakov S."/>
            <person name="Makarova K."/>
            <person name="Gavrilov S."/>
            <person name="Korzhenkov A."/>
            <person name="La Cono V."/>
            <person name="Arcadi E."/>
            <person name="Nechitaylo T."/>
            <person name="Ferrer M."/>
            <person name="Kublanov I."/>
            <person name="Wolf Y."/>
            <person name="Yakimov M."/>
            <person name="Golyshin P."/>
            <person name="Slesarev A."/>
            <person name="Kozyavkin S."/>
        </authorList>
    </citation>
    <scope>NUCLEOTIDE SEQUENCE [LARGE SCALE GENOMIC DNA]</scope>
    <source>
        <strain evidence="3 4">Mia14</strain>
    </source>
</reference>
<dbReference type="RefSeq" id="WP_157891446.1">
    <property type="nucleotide sequence ID" value="NZ_CP019964.1"/>
</dbReference>
<dbReference type="OrthoDB" id="372162at2157"/>